<dbReference type="EMBL" id="CCXS01000001">
    <property type="protein sequence ID" value="CEG24050.1"/>
    <property type="molecule type" value="Genomic_DNA"/>
</dbReference>
<dbReference type="RefSeq" id="WP_052653261.1">
    <property type="nucleotide sequence ID" value="NZ_CCXS01000001.1"/>
</dbReference>
<organism evidence="1 2">
    <name type="scientific">Planococcus massiliensis</name>
    <dbReference type="NCBI Taxonomy" id="1499687"/>
    <lineage>
        <taxon>Bacteria</taxon>
        <taxon>Bacillati</taxon>
        <taxon>Bacillota</taxon>
        <taxon>Bacilli</taxon>
        <taxon>Bacillales</taxon>
        <taxon>Caryophanaceae</taxon>
        <taxon>Planococcus</taxon>
    </lineage>
</organism>
<proteinExistence type="predicted"/>
<dbReference type="AlphaFoldDB" id="A0A098EQJ5"/>
<evidence type="ECO:0000313" key="2">
    <source>
        <dbReference type="Proteomes" id="UP000043699"/>
    </source>
</evidence>
<protein>
    <recommendedName>
        <fullName evidence="3">DUF4003 domain-containing protein</fullName>
    </recommendedName>
</protein>
<dbReference type="InterPro" id="IPR025062">
    <property type="entry name" value="DUF4003"/>
</dbReference>
<reference evidence="1 2" key="1">
    <citation type="submission" date="2014-09" db="EMBL/GenBank/DDBJ databases">
        <authorList>
            <person name="Urmite Genomes Urmite Genomes"/>
        </authorList>
    </citation>
    <scope>NUCLEOTIDE SEQUENCE [LARGE SCALE GENOMIC DNA]</scope>
    <source>
        <strain evidence="1 2">ES2</strain>
    </source>
</reference>
<dbReference type="OrthoDB" id="1778393at2"/>
<dbReference type="Pfam" id="PF13170">
    <property type="entry name" value="DUF4003"/>
    <property type="match status" value="1"/>
</dbReference>
<gene>
    <name evidence="1" type="ORF">BN1080_03069</name>
</gene>
<keyword evidence="2" id="KW-1185">Reference proteome</keyword>
<accession>A0A098EQJ5</accession>
<evidence type="ECO:0008006" key="3">
    <source>
        <dbReference type="Google" id="ProtNLM"/>
    </source>
</evidence>
<sequence length="315" mass="35486">MDIEKIERTVAEVSKTLGWSVDKRIAVAVANLYLIHGKDFDSKGHMESSKAIKKTEGWTSPLKSYMHHIAAAFLTLQEEAPEEGLKKINERQDELNAAGFRRSPYTYIAAMIVQHPGEAEKAKRLHEEMKQHHKFLTSQEDIPYAVLLGRLEGDVKERAATMNAYYKDLREHGFYMGNDLQWLSQIMTFNSPIYRPDVVGRVVAIRDFFQNEKLKIRGAQYPILGILAVAEANGQALKGIIENTRQLEKTKSFKWYKDLAFTTAVQFAMKDMVKTQEVSAVSVSTSLEMLMQAQQAAMYSSINAAIIASSSNNGS</sequence>
<dbReference type="STRING" id="1499687.BN1080_03069"/>
<name>A0A098EQJ5_9BACL</name>
<dbReference type="Proteomes" id="UP000043699">
    <property type="component" value="Unassembled WGS sequence"/>
</dbReference>
<evidence type="ECO:0000313" key="1">
    <source>
        <dbReference type="EMBL" id="CEG24050.1"/>
    </source>
</evidence>